<comment type="caution">
    <text evidence="4">The sequence shown here is derived from an EMBL/GenBank/DDBJ whole genome shotgun (WGS) entry which is preliminary data.</text>
</comment>
<proteinExistence type="predicted"/>
<evidence type="ECO:0000256" key="2">
    <source>
        <dbReference type="SAM" id="SignalP"/>
    </source>
</evidence>
<dbReference type="PROSITE" id="PS50076">
    <property type="entry name" value="DNAJ_2"/>
    <property type="match status" value="1"/>
</dbReference>
<feature type="domain" description="J" evidence="3">
    <location>
        <begin position="56"/>
        <end position="185"/>
    </location>
</feature>
<dbReference type="EMBL" id="BRYB01003721">
    <property type="protein sequence ID" value="GMI19485.1"/>
    <property type="molecule type" value="Genomic_DNA"/>
</dbReference>
<feature type="compositionally biased region" description="Basic and acidic residues" evidence="1">
    <location>
        <begin position="356"/>
        <end position="369"/>
    </location>
</feature>
<dbReference type="InterPro" id="IPR036869">
    <property type="entry name" value="J_dom_sf"/>
</dbReference>
<organism evidence="4 5">
    <name type="scientific">Tetraparma gracilis</name>
    <dbReference type="NCBI Taxonomy" id="2962635"/>
    <lineage>
        <taxon>Eukaryota</taxon>
        <taxon>Sar</taxon>
        <taxon>Stramenopiles</taxon>
        <taxon>Ochrophyta</taxon>
        <taxon>Bolidophyceae</taxon>
        <taxon>Parmales</taxon>
        <taxon>Triparmaceae</taxon>
        <taxon>Tetraparma</taxon>
    </lineage>
</organism>
<evidence type="ECO:0000256" key="1">
    <source>
        <dbReference type="SAM" id="MobiDB-lite"/>
    </source>
</evidence>
<reference evidence="4 5" key="1">
    <citation type="journal article" date="2023" name="Commun. Biol.">
        <title>Genome analysis of Parmales, the sister group of diatoms, reveals the evolutionary specialization of diatoms from phago-mixotrophs to photoautotrophs.</title>
        <authorList>
            <person name="Ban H."/>
            <person name="Sato S."/>
            <person name="Yoshikawa S."/>
            <person name="Yamada K."/>
            <person name="Nakamura Y."/>
            <person name="Ichinomiya M."/>
            <person name="Sato N."/>
            <person name="Blanc-Mathieu R."/>
            <person name="Endo H."/>
            <person name="Kuwata A."/>
            <person name="Ogata H."/>
        </authorList>
    </citation>
    <scope>NUCLEOTIDE SEQUENCE [LARGE SCALE GENOMIC DNA]</scope>
</reference>
<dbReference type="Proteomes" id="UP001165060">
    <property type="component" value="Unassembled WGS sequence"/>
</dbReference>
<dbReference type="InterPro" id="IPR001623">
    <property type="entry name" value="DnaJ_domain"/>
</dbReference>
<accession>A0ABQ6M515</accession>
<feature type="chain" id="PRO_5046456777" description="J domain-containing protein" evidence="2">
    <location>
        <begin position="29"/>
        <end position="426"/>
    </location>
</feature>
<feature type="region of interest" description="Disordered" evidence="1">
    <location>
        <begin position="349"/>
        <end position="378"/>
    </location>
</feature>
<name>A0ABQ6M515_9STRA</name>
<keyword evidence="5" id="KW-1185">Reference proteome</keyword>
<dbReference type="CDD" id="cd06257">
    <property type="entry name" value="DnaJ"/>
    <property type="match status" value="1"/>
</dbReference>
<evidence type="ECO:0000313" key="4">
    <source>
        <dbReference type="EMBL" id="GMI19485.1"/>
    </source>
</evidence>
<evidence type="ECO:0000259" key="3">
    <source>
        <dbReference type="PROSITE" id="PS50076"/>
    </source>
</evidence>
<keyword evidence="2" id="KW-0732">Signal</keyword>
<dbReference type="Gene3D" id="1.10.287.110">
    <property type="entry name" value="DnaJ domain"/>
    <property type="match status" value="1"/>
</dbReference>
<feature type="signal peptide" evidence="2">
    <location>
        <begin position="1"/>
        <end position="28"/>
    </location>
</feature>
<sequence>MLGFGSLGFGLLWVVLAGLPLCAQPASPAPLYPHSSFDHYTLLGFVPPQPLEPPAGYYEALGVDPGGFKAFDEAHVKKHYRAEARLYHPDKQPAPPALPPRRRLSRLLSPLKRRLSSLFLRLPPAFSSRVSSRVSSLSARLSSVLPRARTSAHPAAAAADRFQRLQSAADVLSSPSLRSEYDASLQALFSRRSPARVPRGESLPSLPLGTRLGEGSALSDEASGNTLLVQDCQLHLVTRGRALLLSLPARPPRRPSRRCALRHDVTFEGGARASISLGAGGDAVYERSFPLRGGWDGLVLSPTGSNVCVFRGDGGCAGCVLGGRWGCYEGVGDALLGWRIFRDQVFGGTGDAEEEDPRRGDRRRGDRRQQSGGWGGEAEEKLWWEDKSLREIGEGLGGGIVDAGRATWRWANEALDELMGDFDDDD</sequence>
<dbReference type="SMART" id="SM00271">
    <property type="entry name" value="DnaJ"/>
    <property type="match status" value="1"/>
</dbReference>
<protein>
    <recommendedName>
        <fullName evidence="3">J domain-containing protein</fullName>
    </recommendedName>
</protein>
<dbReference type="SUPFAM" id="SSF46565">
    <property type="entry name" value="Chaperone J-domain"/>
    <property type="match status" value="1"/>
</dbReference>
<gene>
    <name evidence="4" type="ORF">TeGR_g2432</name>
</gene>
<evidence type="ECO:0000313" key="5">
    <source>
        <dbReference type="Proteomes" id="UP001165060"/>
    </source>
</evidence>